<dbReference type="Proteomes" id="UP000442707">
    <property type="component" value="Unassembled WGS sequence"/>
</dbReference>
<name>A0A6H9USR7_9ACTN</name>
<gene>
    <name evidence="2" type="ORF">F7R91_28655</name>
</gene>
<comment type="caution">
    <text evidence="2">The sequence shown here is derived from an EMBL/GenBank/DDBJ whole genome shotgun (WGS) entry which is preliminary data.</text>
</comment>
<reference evidence="2 3" key="1">
    <citation type="submission" date="2019-09" db="EMBL/GenBank/DDBJ databases">
        <title>Screening of Novel Bioactive Compounds from Soil-Associated.</title>
        <authorList>
            <person name="Zhao S."/>
        </authorList>
    </citation>
    <scope>NUCLEOTIDE SEQUENCE [LARGE SCALE GENOMIC DNA]</scope>
    <source>
        <strain evidence="2 3">HIT-DPA4</strain>
    </source>
</reference>
<evidence type="ECO:0000313" key="3">
    <source>
        <dbReference type="Proteomes" id="UP000442707"/>
    </source>
</evidence>
<proteinExistence type="predicted"/>
<dbReference type="RefSeq" id="WP_150953088.1">
    <property type="nucleotide sequence ID" value="NZ_VZRB01000024.1"/>
</dbReference>
<dbReference type="EMBL" id="VZRB01000024">
    <property type="protein sequence ID" value="KAB1142485.1"/>
    <property type="molecule type" value="Genomic_DNA"/>
</dbReference>
<evidence type="ECO:0000256" key="1">
    <source>
        <dbReference type="SAM" id="MobiDB-lite"/>
    </source>
</evidence>
<dbReference type="InterPro" id="IPR011059">
    <property type="entry name" value="Metal-dep_hydrolase_composite"/>
</dbReference>
<dbReference type="GO" id="GO:0016810">
    <property type="term" value="F:hydrolase activity, acting on carbon-nitrogen (but not peptide) bonds"/>
    <property type="evidence" value="ECO:0007669"/>
    <property type="project" value="InterPro"/>
</dbReference>
<protein>
    <submittedName>
        <fullName evidence="2">Uncharacterized protein</fullName>
    </submittedName>
</protein>
<dbReference type="AlphaFoldDB" id="A0A6H9USR7"/>
<dbReference type="Gene3D" id="2.30.40.10">
    <property type="entry name" value="Urease, subunit C, domain 1"/>
    <property type="match status" value="1"/>
</dbReference>
<organism evidence="2 3">
    <name type="scientific">Streptomyces luteolifulvus</name>
    <dbReference type="NCBI Taxonomy" id="2615112"/>
    <lineage>
        <taxon>Bacteria</taxon>
        <taxon>Bacillati</taxon>
        <taxon>Actinomycetota</taxon>
        <taxon>Actinomycetes</taxon>
        <taxon>Kitasatosporales</taxon>
        <taxon>Streptomycetaceae</taxon>
        <taxon>Streptomyces</taxon>
    </lineage>
</organism>
<sequence length="71" mass="7362">MQRIEAQIMIPGRDDPVRDAVVLTDGPMIAYAGPAAEAPDNPDAMSGVHRDVAGHGSGVNGELGTRAGRRP</sequence>
<feature type="region of interest" description="Disordered" evidence="1">
    <location>
        <begin position="33"/>
        <end position="71"/>
    </location>
</feature>
<accession>A0A6H9USR7</accession>
<keyword evidence="3" id="KW-1185">Reference proteome</keyword>
<evidence type="ECO:0000313" key="2">
    <source>
        <dbReference type="EMBL" id="KAB1142485.1"/>
    </source>
</evidence>